<evidence type="ECO:0000313" key="2">
    <source>
        <dbReference type="Proteomes" id="UP001153331"/>
    </source>
</evidence>
<evidence type="ECO:0000313" key="1">
    <source>
        <dbReference type="EMBL" id="KAJ8109451.1"/>
    </source>
</evidence>
<comment type="caution">
    <text evidence="1">The sequence shown here is derived from an EMBL/GenBank/DDBJ whole genome shotgun (WGS) entry which is preliminary data.</text>
</comment>
<reference evidence="1" key="1">
    <citation type="submission" date="2022-11" db="EMBL/GenBank/DDBJ databases">
        <title>Genome Sequence of Boeremia exigua.</title>
        <authorList>
            <person name="Buettner E."/>
        </authorList>
    </citation>
    <scope>NUCLEOTIDE SEQUENCE</scope>
    <source>
        <strain evidence="1">CU02</strain>
    </source>
</reference>
<keyword evidence="2" id="KW-1185">Reference proteome</keyword>
<dbReference type="EMBL" id="JAPHNI010000612">
    <property type="protein sequence ID" value="KAJ8109451.1"/>
    <property type="molecule type" value="Genomic_DNA"/>
</dbReference>
<dbReference type="Proteomes" id="UP001153331">
    <property type="component" value="Unassembled WGS sequence"/>
</dbReference>
<name>A0ACC2I2G6_9PLEO</name>
<sequence>MKSTTTLSVAVALLSGSAEAFWRMPCHSRTAFLRLDPIVDPGVASSHGHVIHGGSNFGESTTYEDLRASECSSCQFSDDKSAYWTPSLHFVHTNGKTEVVPQIGGMLAYYLLLGEDIKPFPEGFEVLAGDSRLRNFTGPVPDPPTSSWNAEDMTQESLMQKSLGFNCLNYGRAPEGSRYRHFMPDKEFLDANCANGIRAEIFFPSCWNGKDVKSDDHKSHVAYPNLIDGGKCPEGYETRQGRSICLVQR</sequence>
<organism evidence="1 2">
    <name type="scientific">Boeremia exigua</name>
    <dbReference type="NCBI Taxonomy" id="749465"/>
    <lineage>
        <taxon>Eukaryota</taxon>
        <taxon>Fungi</taxon>
        <taxon>Dikarya</taxon>
        <taxon>Ascomycota</taxon>
        <taxon>Pezizomycotina</taxon>
        <taxon>Dothideomycetes</taxon>
        <taxon>Pleosporomycetidae</taxon>
        <taxon>Pleosporales</taxon>
        <taxon>Pleosporineae</taxon>
        <taxon>Didymellaceae</taxon>
        <taxon>Boeremia</taxon>
    </lineage>
</organism>
<accession>A0ACC2I2G6</accession>
<gene>
    <name evidence="1" type="ORF">OPT61_g7450</name>
</gene>
<protein>
    <submittedName>
        <fullName evidence="1">Uncharacterized protein</fullName>
    </submittedName>
</protein>
<proteinExistence type="predicted"/>